<dbReference type="InterPro" id="IPR036388">
    <property type="entry name" value="WH-like_DNA-bd_sf"/>
</dbReference>
<feature type="domain" description="HTH iclR-type" evidence="4">
    <location>
        <begin position="17"/>
        <end position="76"/>
    </location>
</feature>
<dbReference type="SUPFAM" id="SSF55781">
    <property type="entry name" value="GAF domain-like"/>
    <property type="match status" value="1"/>
</dbReference>
<reference evidence="6 7" key="1">
    <citation type="journal article" date="2013" name="Genome Announc.">
        <title>Draft Genome Sequence of 'Candidatus Halobonum tyrrellensis' Strain G22, Isolated from the Hypersaline Waters of Lake Tyrrell, Australia.</title>
        <authorList>
            <person name="Ugalde J.A."/>
            <person name="Narasingarao P."/>
            <person name="Kuo S."/>
            <person name="Podell S."/>
            <person name="Allen E.E."/>
        </authorList>
    </citation>
    <scope>NUCLEOTIDE SEQUENCE [LARGE SCALE GENOMIC DNA]</scope>
    <source>
        <strain evidence="6 7">G22</strain>
    </source>
</reference>
<dbReference type="PROSITE" id="PS51077">
    <property type="entry name" value="HTH_ICLR"/>
    <property type="match status" value="1"/>
</dbReference>
<dbReference type="RefSeq" id="WP_023393058.1">
    <property type="nucleotide sequence ID" value="NZ_ASGZ01000005.1"/>
</dbReference>
<comment type="caution">
    <text evidence="6">The sequence shown here is derived from an EMBL/GenBank/DDBJ whole genome shotgun (WGS) entry which is preliminary data.</text>
</comment>
<keyword evidence="2" id="KW-0238">DNA-binding</keyword>
<dbReference type="InterPro" id="IPR029016">
    <property type="entry name" value="GAF-like_dom_sf"/>
</dbReference>
<keyword evidence="3" id="KW-0804">Transcription</keyword>
<dbReference type="GO" id="GO:0045892">
    <property type="term" value="P:negative regulation of DNA-templated transcription"/>
    <property type="evidence" value="ECO:0007669"/>
    <property type="project" value="TreeGrafter"/>
</dbReference>
<evidence type="ECO:0000256" key="3">
    <source>
        <dbReference type="ARBA" id="ARBA00023163"/>
    </source>
</evidence>
<dbReference type="SUPFAM" id="SSF46785">
    <property type="entry name" value="Winged helix' DNA-binding domain"/>
    <property type="match status" value="1"/>
</dbReference>
<evidence type="ECO:0000259" key="5">
    <source>
        <dbReference type="PROSITE" id="PS51078"/>
    </source>
</evidence>
<evidence type="ECO:0000313" key="6">
    <source>
        <dbReference type="EMBL" id="ESP89783.1"/>
    </source>
</evidence>
<evidence type="ECO:0000313" key="7">
    <source>
        <dbReference type="Proteomes" id="UP000017840"/>
    </source>
</evidence>
<dbReference type="InterPro" id="IPR011991">
    <property type="entry name" value="ArsR-like_HTH"/>
</dbReference>
<dbReference type="Pfam" id="PF09339">
    <property type="entry name" value="HTH_IclR"/>
    <property type="match status" value="1"/>
</dbReference>
<dbReference type="Gene3D" id="1.10.10.10">
    <property type="entry name" value="Winged helix-like DNA-binding domain superfamily/Winged helix DNA-binding domain"/>
    <property type="match status" value="1"/>
</dbReference>
<dbReference type="PANTHER" id="PTHR30136">
    <property type="entry name" value="HELIX-TURN-HELIX TRANSCRIPTIONAL REGULATOR, ICLR FAMILY"/>
    <property type="match status" value="1"/>
</dbReference>
<dbReference type="EMBL" id="ASGZ01000005">
    <property type="protein sequence ID" value="ESP89783.1"/>
    <property type="molecule type" value="Genomic_DNA"/>
</dbReference>
<dbReference type="InterPro" id="IPR005471">
    <property type="entry name" value="Tscrpt_reg_IclR_N"/>
</dbReference>
<dbReference type="SMART" id="SM00346">
    <property type="entry name" value="HTH_ICLR"/>
    <property type="match status" value="1"/>
</dbReference>
<evidence type="ECO:0000259" key="4">
    <source>
        <dbReference type="PROSITE" id="PS51077"/>
    </source>
</evidence>
<organism evidence="6 7">
    <name type="scientific">Candidatus Halobonum tyrrellensis G22</name>
    <dbReference type="NCBI Taxonomy" id="1324957"/>
    <lineage>
        <taxon>Archaea</taxon>
        <taxon>Methanobacteriati</taxon>
        <taxon>Methanobacteriota</taxon>
        <taxon>Stenosarchaea group</taxon>
        <taxon>Halobacteria</taxon>
        <taxon>Halobacteriales</taxon>
        <taxon>Haloferacaceae</taxon>
        <taxon>Candidatus Halobonum</taxon>
    </lineage>
</organism>
<feature type="domain" description="IclR-ED" evidence="5">
    <location>
        <begin position="77"/>
        <end position="261"/>
    </location>
</feature>
<dbReference type="Proteomes" id="UP000017840">
    <property type="component" value="Unassembled WGS sequence"/>
</dbReference>
<dbReference type="InterPro" id="IPR014757">
    <property type="entry name" value="Tscrpt_reg_IclR_C"/>
</dbReference>
<proteinExistence type="predicted"/>
<keyword evidence="1" id="KW-0805">Transcription regulation</keyword>
<keyword evidence="7" id="KW-1185">Reference proteome</keyword>
<dbReference type="InterPro" id="IPR036390">
    <property type="entry name" value="WH_DNA-bd_sf"/>
</dbReference>
<dbReference type="OrthoDB" id="14763at2157"/>
<dbReference type="Gene3D" id="3.30.450.40">
    <property type="match status" value="1"/>
</dbReference>
<evidence type="ECO:0000256" key="2">
    <source>
        <dbReference type="ARBA" id="ARBA00023125"/>
    </source>
</evidence>
<protein>
    <submittedName>
        <fullName evidence="6">Transcriptional regulator, IclR family protein</fullName>
    </submittedName>
</protein>
<dbReference type="GO" id="GO:0003677">
    <property type="term" value="F:DNA binding"/>
    <property type="evidence" value="ECO:0007669"/>
    <property type="project" value="UniProtKB-KW"/>
</dbReference>
<dbReference type="AlphaFoldDB" id="V4HJ19"/>
<dbReference type="PANTHER" id="PTHR30136:SF35">
    <property type="entry name" value="HTH-TYPE TRANSCRIPTIONAL REGULATOR RV1719"/>
    <property type="match status" value="1"/>
</dbReference>
<dbReference type="Pfam" id="PF01614">
    <property type="entry name" value="IclR_C"/>
    <property type="match status" value="1"/>
</dbReference>
<name>V4HJ19_9EURY</name>
<dbReference type="eggNOG" id="arCOG02798">
    <property type="taxonomic scope" value="Archaea"/>
</dbReference>
<dbReference type="InterPro" id="IPR050707">
    <property type="entry name" value="HTH_MetabolicPath_Reg"/>
</dbReference>
<sequence>MDDRPLPPAEAFDSRVARTTVTSFRMIEALEGGGYAGVSQLAADLSLSKGTVHKHLTTLRELGYVVREDGQYRLSLAFLGLGTSVRGRTELYEVSRDHLANLAEATEEVASVMVPERHWGVYLSHTRSAGVESATRREGERVPLTATAGGKVILAHLPDDERDRILDERGLPALTENTVTDRDELLAELRTARDNRFAHDRGELEPDRHCVAAPITGPDGTAVAAVTVSGPAERMTEKATRLDFPSIVGSTATAIQNRLGRERSDDGPADSGEGQL</sequence>
<evidence type="ECO:0000256" key="1">
    <source>
        <dbReference type="ARBA" id="ARBA00023015"/>
    </source>
</evidence>
<dbReference type="GO" id="GO:0003700">
    <property type="term" value="F:DNA-binding transcription factor activity"/>
    <property type="evidence" value="ECO:0007669"/>
    <property type="project" value="TreeGrafter"/>
</dbReference>
<accession>V4HJ19</accession>
<dbReference type="CDD" id="cd00090">
    <property type="entry name" value="HTH_ARSR"/>
    <property type="match status" value="1"/>
</dbReference>
<dbReference type="PROSITE" id="PS51078">
    <property type="entry name" value="ICLR_ED"/>
    <property type="match status" value="1"/>
</dbReference>
<gene>
    <name evidence="6" type="ORF">K933_02331</name>
</gene>